<feature type="region of interest" description="Disordered" evidence="2">
    <location>
        <begin position="20"/>
        <end position="43"/>
    </location>
</feature>
<feature type="domain" description="N-acetyltransferase" evidence="4">
    <location>
        <begin position="122"/>
        <end position="271"/>
    </location>
</feature>
<gene>
    <name evidence="5" type="primary">ngg</name>
    <name evidence="5" type="ORF">PZ740_06450</name>
</gene>
<dbReference type="GO" id="GO:0005524">
    <property type="term" value="F:ATP binding"/>
    <property type="evidence" value="ECO:0007669"/>
    <property type="project" value="UniProtKB-UniRule"/>
</dbReference>
<dbReference type="PANTHER" id="PTHR21621">
    <property type="entry name" value="RIBOSOMAL PROTEIN S6 MODIFICATION PROTEIN"/>
    <property type="match status" value="1"/>
</dbReference>
<dbReference type="InterPro" id="IPR016181">
    <property type="entry name" value="Acyl_CoA_acyltransferase"/>
</dbReference>
<organism evidence="5 6">
    <name type="scientific">Marinimicrococcus flavescens</name>
    <dbReference type="NCBI Taxonomy" id="3031815"/>
    <lineage>
        <taxon>Bacteria</taxon>
        <taxon>Pseudomonadati</taxon>
        <taxon>Pseudomonadota</taxon>
        <taxon>Alphaproteobacteria</taxon>
        <taxon>Geminicoccales</taxon>
        <taxon>Geminicoccaceae</taxon>
        <taxon>Marinimicrococcus</taxon>
    </lineage>
</organism>
<dbReference type="PANTHER" id="PTHR21621:SF0">
    <property type="entry name" value="BETA-CITRYLGLUTAMATE SYNTHASE B-RELATED"/>
    <property type="match status" value="1"/>
</dbReference>
<proteinExistence type="predicted"/>
<dbReference type="GO" id="GO:0018169">
    <property type="term" value="F:ribosomal S6-glutamic acid ligase activity"/>
    <property type="evidence" value="ECO:0007669"/>
    <property type="project" value="TreeGrafter"/>
</dbReference>
<dbReference type="GO" id="GO:0016747">
    <property type="term" value="F:acyltransferase activity, transferring groups other than amino-acyl groups"/>
    <property type="evidence" value="ECO:0007669"/>
    <property type="project" value="InterPro"/>
</dbReference>
<keyword evidence="6" id="KW-1185">Reference proteome</keyword>
<dbReference type="EMBL" id="JARGEQ010000059">
    <property type="protein sequence ID" value="MDF1586021.1"/>
    <property type="molecule type" value="Genomic_DNA"/>
</dbReference>
<comment type="caution">
    <text evidence="5">The sequence shown here is derived from an EMBL/GenBank/DDBJ whole genome shotgun (WGS) entry which is preliminary data.</text>
</comment>
<evidence type="ECO:0000259" key="3">
    <source>
        <dbReference type="PROSITE" id="PS50975"/>
    </source>
</evidence>
<dbReference type="Gene3D" id="3.30.1490.20">
    <property type="entry name" value="ATP-grasp fold, A domain"/>
    <property type="match status" value="1"/>
</dbReference>
<dbReference type="Gene3D" id="3.30.470.20">
    <property type="entry name" value="ATP-grasp fold, B domain"/>
    <property type="match status" value="2"/>
</dbReference>
<dbReference type="PROSITE" id="PS50975">
    <property type="entry name" value="ATP_GRASP"/>
    <property type="match status" value="1"/>
</dbReference>
<reference evidence="5 6" key="1">
    <citation type="submission" date="2023-03" db="EMBL/GenBank/DDBJ databases">
        <title>YIM 152171 draft genome.</title>
        <authorList>
            <person name="Yang Z."/>
        </authorList>
    </citation>
    <scope>NUCLEOTIDE SEQUENCE [LARGE SCALE GENOMIC DNA]</scope>
    <source>
        <strain evidence="5 6">YIM 152171</strain>
    </source>
</reference>
<dbReference type="InterPro" id="IPR000182">
    <property type="entry name" value="GNAT_dom"/>
</dbReference>
<dbReference type="PROSITE" id="PS51186">
    <property type="entry name" value="GNAT"/>
    <property type="match status" value="1"/>
</dbReference>
<accession>A0AAP3XQF8</accession>
<dbReference type="GO" id="GO:0046872">
    <property type="term" value="F:metal ion binding"/>
    <property type="evidence" value="ECO:0007669"/>
    <property type="project" value="InterPro"/>
</dbReference>
<evidence type="ECO:0000313" key="6">
    <source>
        <dbReference type="Proteomes" id="UP001301140"/>
    </source>
</evidence>
<dbReference type="GO" id="GO:0005737">
    <property type="term" value="C:cytoplasm"/>
    <property type="evidence" value="ECO:0007669"/>
    <property type="project" value="TreeGrafter"/>
</dbReference>
<protein>
    <submittedName>
        <fullName evidence="5">N-acetylglutaminylglutamine synthetase</fullName>
    </submittedName>
</protein>
<dbReference type="InterPro" id="IPR013815">
    <property type="entry name" value="ATP_grasp_subdomain_1"/>
</dbReference>
<dbReference type="SUPFAM" id="SSF56059">
    <property type="entry name" value="Glutathione synthetase ATP-binding domain-like"/>
    <property type="match status" value="1"/>
</dbReference>
<dbReference type="Pfam" id="PF00583">
    <property type="entry name" value="Acetyltransf_1"/>
    <property type="match status" value="1"/>
</dbReference>
<keyword evidence="1" id="KW-0547">Nucleotide-binding</keyword>
<dbReference type="RefSeq" id="WP_327788441.1">
    <property type="nucleotide sequence ID" value="NZ_JARGEQ010000059.1"/>
</dbReference>
<keyword evidence="1" id="KW-0067">ATP-binding</keyword>
<dbReference type="SUPFAM" id="SSF55729">
    <property type="entry name" value="Acyl-CoA N-acyltransferases (Nat)"/>
    <property type="match status" value="1"/>
</dbReference>
<dbReference type="AlphaFoldDB" id="A0AAP3XQF8"/>
<dbReference type="InterPro" id="IPR017534">
    <property type="entry name" value="GNAT-acetyltransferase"/>
</dbReference>
<dbReference type="Gene3D" id="3.40.630.30">
    <property type="match status" value="1"/>
</dbReference>
<dbReference type="NCBIfam" id="TIGR03103">
    <property type="entry name" value="trio_acet_GNAT"/>
    <property type="match status" value="1"/>
</dbReference>
<feature type="domain" description="ATP-grasp" evidence="3">
    <location>
        <begin position="340"/>
        <end position="583"/>
    </location>
</feature>
<dbReference type="GO" id="GO:0009432">
    <property type="term" value="P:SOS response"/>
    <property type="evidence" value="ECO:0007669"/>
    <property type="project" value="TreeGrafter"/>
</dbReference>
<evidence type="ECO:0000313" key="5">
    <source>
        <dbReference type="EMBL" id="MDF1586021.1"/>
    </source>
</evidence>
<evidence type="ECO:0000259" key="4">
    <source>
        <dbReference type="PROSITE" id="PS51186"/>
    </source>
</evidence>
<dbReference type="CDD" id="cd04301">
    <property type="entry name" value="NAT_SF"/>
    <property type="match status" value="1"/>
</dbReference>
<feature type="region of interest" description="Disordered" evidence="2">
    <location>
        <begin position="585"/>
        <end position="604"/>
    </location>
</feature>
<evidence type="ECO:0000256" key="2">
    <source>
        <dbReference type="SAM" id="MobiDB-lite"/>
    </source>
</evidence>
<dbReference type="InterPro" id="IPR011761">
    <property type="entry name" value="ATP-grasp"/>
</dbReference>
<feature type="compositionally biased region" description="Basic and acidic residues" evidence="2">
    <location>
        <begin position="29"/>
        <end position="43"/>
    </location>
</feature>
<sequence>MNAPGRSRSAAPFAHRLRRLRTGGLKPPIAEHDGRPPEPRPHTSVDCGWGRLLFAQTFADPGELARAMRGEAPERRDIAVYVRDPHLVLAAAPQDLFLDPSHTCRLDLSTYRSGRRRPRGFVVRRLCSAADLAEVNRIYLTRNMVPLAEEVMWRSLDHRVITHLVAEDEASGAILGTVTGIDHVRAFDDPERGCSLWCLAVDPQAAQPGIGEALVRHLAEMFKARGRAFLDLSVMHDNEQALALYEKLGFVRVPFFSVKRKNPINEKLFVGEPPEAGLNPYARLITDEARRRGIAVEVVDAPGGFFRLSLGGRSILCRESLSELTSAVALSICDDKTVTRRVVARAGIVVPEQIDGDDPKALEAFLARHGAVVVKPARGEQGQGVAVGLEDVASVRKAVEEARRHCEKVLIEACAPGLDLRLVVIDYRLVAAAVRRPARVVGDGQARLEELIERQSRRRAAATGGESSIPLDAETERCVQAAGFTLEEVPPAGTEVQVRRTANLHTGGTIHDVTGEVHPALARAAVEAARAIGIPVAGIDLMVGSVREPSYVFIEANERPGLANHEPHPTAERFLDLLFPQSIPAARRGGASSPGEVTAARGGA</sequence>
<dbReference type="Proteomes" id="UP001301140">
    <property type="component" value="Unassembled WGS sequence"/>
</dbReference>
<name>A0AAP3XQF8_9PROT</name>
<evidence type="ECO:0000256" key="1">
    <source>
        <dbReference type="PROSITE-ProRule" id="PRU00409"/>
    </source>
</evidence>